<evidence type="ECO:0000313" key="3">
    <source>
        <dbReference type="Proteomes" id="UP000298416"/>
    </source>
</evidence>
<gene>
    <name evidence="2" type="ORF">SASPL_111131</name>
</gene>
<accession>A0A8X8Y6Q5</accession>
<dbReference type="AlphaFoldDB" id="A0A8X8Y6Q5"/>
<dbReference type="Proteomes" id="UP000298416">
    <property type="component" value="Unassembled WGS sequence"/>
</dbReference>
<protein>
    <submittedName>
        <fullName evidence="2">Uncharacterized protein</fullName>
    </submittedName>
</protein>
<feature type="chain" id="PRO_5036477234" evidence="1">
    <location>
        <begin position="18"/>
        <end position="197"/>
    </location>
</feature>
<sequence>MLSKSIISFHILVFVISDHNTAKSNYLSKVLYIRNLQFHKDEEDPKQSLTFCGHIRSCLYSSQEKDTENPGLDSDYVSFCAPIGECPSLMFHKFVTCLTLGMNNQIRKVIEEKRQHKWRVQIMKELVNRMSSYDFEIEVRSPPPLIKGDGDGGVFDISGIKLQDLEHQKSNIVQKMEMTRKETEERRYHFQLHRSKK</sequence>
<keyword evidence="1" id="KW-0732">Signal</keyword>
<evidence type="ECO:0000256" key="1">
    <source>
        <dbReference type="SAM" id="SignalP"/>
    </source>
</evidence>
<comment type="caution">
    <text evidence="2">The sequence shown here is derived from an EMBL/GenBank/DDBJ whole genome shotgun (WGS) entry which is preliminary data.</text>
</comment>
<evidence type="ECO:0000313" key="2">
    <source>
        <dbReference type="EMBL" id="KAG6426893.1"/>
    </source>
</evidence>
<proteinExistence type="predicted"/>
<reference evidence="2" key="2">
    <citation type="submission" date="2020-08" db="EMBL/GenBank/DDBJ databases">
        <title>Plant Genome Project.</title>
        <authorList>
            <person name="Zhang R.-G."/>
        </authorList>
    </citation>
    <scope>NUCLEOTIDE SEQUENCE</scope>
    <source>
        <strain evidence="2">Huo1</strain>
        <tissue evidence="2">Leaf</tissue>
    </source>
</reference>
<feature type="signal peptide" evidence="1">
    <location>
        <begin position="1"/>
        <end position="17"/>
    </location>
</feature>
<name>A0A8X8Y6Q5_SALSN</name>
<dbReference type="EMBL" id="PNBA02000004">
    <property type="protein sequence ID" value="KAG6426893.1"/>
    <property type="molecule type" value="Genomic_DNA"/>
</dbReference>
<keyword evidence="3" id="KW-1185">Reference proteome</keyword>
<reference evidence="2" key="1">
    <citation type="submission" date="2018-01" db="EMBL/GenBank/DDBJ databases">
        <authorList>
            <person name="Mao J.F."/>
        </authorList>
    </citation>
    <scope>NUCLEOTIDE SEQUENCE</scope>
    <source>
        <strain evidence="2">Huo1</strain>
        <tissue evidence="2">Leaf</tissue>
    </source>
</reference>
<organism evidence="2">
    <name type="scientific">Salvia splendens</name>
    <name type="common">Scarlet sage</name>
    <dbReference type="NCBI Taxonomy" id="180675"/>
    <lineage>
        <taxon>Eukaryota</taxon>
        <taxon>Viridiplantae</taxon>
        <taxon>Streptophyta</taxon>
        <taxon>Embryophyta</taxon>
        <taxon>Tracheophyta</taxon>
        <taxon>Spermatophyta</taxon>
        <taxon>Magnoliopsida</taxon>
        <taxon>eudicotyledons</taxon>
        <taxon>Gunneridae</taxon>
        <taxon>Pentapetalae</taxon>
        <taxon>asterids</taxon>
        <taxon>lamiids</taxon>
        <taxon>Lamiales</taxon>
        <taxon>Lamiaceae</taxon>
        <taxon>Nepetoideae</taxon>
        <taxon>Mentheae</taxon>
        <taxon>Salviinae</taxon>
        <taxon>Salvia</taxon>
        <taxon>Salvia subgen. Calosphace</taxon>
        <taxon>core Calosphace</taxon>
    </lineage>
</organism>